<dbReference type="Proteomes" id="UP001190700">
    <property type="component" value="Unassembled WGS sequence"/>
</dbReference>
<feature type="compositionally biased region" description="Basic residues" evidence="1">
    <location>
        <begin position="237"/>
        <end position="253"/>
    </location>
</feature>
<evidence type="ECO:0000256" key="1">
    <source>
        <dbReference type="SAM" id="MobiDB-lite"/>
    </source>
</evidence>
<feature type="compositionally biased region" description="Pro residues" evidence="1">
    <location>
        <begin position="12"/>
        <end position="22"/>
    </location>
</feature>
<organism evidence="2 3">
    <name type="scientific">Cymbomonas tetramitiformis</name>
    <dbReference type="NCBI Taxonomy" id="36881"/>
    <lineage>
        <taxon>Eukaryota</taxon>
        <taxon>Viridiplantae</taxon>
        <taxon>Chlorophyta</taxon>
        <taxon>Pyramimonadophyceae</taxon>
        <taxon>Pyramimonadales</taxon>
        <taxon>Pyramimonadaceae</taxon>
        <taxon>Cymbomonas</taxon>
    </lineage>
</organism>
<sequence length="360" mass="38655">MEGQMPAQQIPVAPPVPPPPMAGYPQQQLQTPVAAQVPAHAMGQYAPALFQQYSPATPATAGLQPGLNQVTPIQIDQAPYVPRIDPTTGRPYQSVWRDRHDEEKKRTVALEAQLAAEQKARNDLYQELLAARAETAEAKRATEFEKKLAAVRSGSQSEAEVNGALFGTTAALKSRAVHFEDDGDIPAKKKKKKAKKSKRSKKKKSKHSSSDSSSSSSSSESDESSHGDTTSEDAAGHRRKRQHTRRKQGKAAVRKAGSVMTASGATSPPPSQKAGHTSKQTGSAGPSAGGTAGNAAPTNKITNAQVGRQFKTKQAKTKLRMFLVQFHIVKPEEAMALTDEQAVEFAAKAHREGVLDIMRL</sequence>
<evidence type="ECO:0000313" key="3">
    <source>
        <dbReference type="Proteomes" id="UP001190700"/>
    </source>
</evidence>
<feature type="region of interest" description="Disordered" evidence="1">
    <location>
        <begin position="81"/>
        <end position="100"/>
    </location>
</feature>
<dbReference type="EMBL" id="LGRX02035933">
    <property type="protein sequence ID" value="KAK3232648.1"/>
    <property type="molecule type" value="Genomic_DNA"/>
</dbReference>
<name>A0AAE0B9S0_9CHLO</name>
<protein>
    <submittedName>
        <fullName evidence="2">Uncharacterized protein</fullName>
    </submittedName>
</protein>
<dbReference type="AlphaFoldDB" id="A0AAE0B9S0"/>
<reference evidence="2 3" key="1">
    <citation type="journal article" date="2015" name="Genome Biol. Evol.">
        <title>Comparative Genomics of a Bacterivorous Green Alga Reveals Evolutionary Causalities and Consequences of Phago-Mixotrophic Mode of Nutrition.</title>
        <authorList>
            <person name="Burns J.A."/>
            <person name="Paasch A."/>
            <person name="Narechania A."/>
            <person name="Kim E."/>
        </authorList>
    </citation>
    <scope>NUCLEOTIDE SEQUENCE [LARGE SCALE GENOMIC DNA]</scope>
    <source>
        <strain evidence="2 3">PLY_AMNH</strain>
    </source>
</reference>
<comment type="caution">
    <text evidence="2">The sequence shown here is derived from an EMBL/GenBank/DDBJ whole genome shotgun (WGS) entry which is preliminary data.</text>
</comment>
<feature type="compositionally biased region" description="Basic residues" evidence="1">
    <location>
        <begin position="188"/>
        <end position="207"/>
    </location>
</feature>
<feature type="region of interest" description="Disordered" evidence="1">
    <location>
        <begin position="1"/>
        <end position="29"/>
    </location>
</feature>
<feature type="compositionally biased region" description="Low complexity" evidence="1">
    <location>
        <begin position="210"/>
        <end position="219"/>
    </location>
</feature>
<feature type="compositionally biased region" description="Low complexity" evidence="1">
    <location>
        <begin position="1"/>
        <end position="11"/>
    </location>
</feature>
<gene>
    <name evidence="2" type="ORF">CYMTET_57001</name>
</gene>
<keyword evidence="3" id="KW-1185">Reference proteome</keyword>
<feature type="region of interest" description="Disordered" evidence="1">
    <location>
        <begin position="177"/>
        <end position="308"/>
    </location>
</feature>
<accession>A0AAE0B9S0</accession>
<evidence type="ECO:0000313" key="2">
    <source>
        <dbReference type="EMBL" id="KAK3232648.1"/>
    </source>
</evidence>
<proteinExistence type="predicted"/>